<proteinExistence type="predicted"/>
<dbReference type="EMBL" id="KI546166">
    <property type="protein sequence ID" value="EST41904.1"/>
    <property type="molecule type" value="Genomic_DNA"/>
</dbReference>
<dbReference type="AlphaFoldDB" id="V6LMF9"/>
<dbReference type="Proteomes" id="UP000018208">
    <property type="component" value="Unassembled WGS sequence"/>
</dbReference>
<accession>V6LMF9</accession>
<dbReference type="VEuPathDB" id="GiardiaDB:SS50377_22606"/>
<gene>
    <name evidence="1" type="ORF">SS50377_18207</name>
    <name evidence="2" type="ORF">SS50377_22606</name>
</gene>
<evidence type="ECO:0000313" key="3">
    <source>
        <dbReference type="Proteomes" id="UP000018208"/>
    </source>
</evidence>
<evidence type="ECO:0000313" key="1">
    <source>
        <dbReference type="EMBL" id="EST41904.1"/>
    </source>
</evidence>
<evidence type="ECO:0000313" key="2">
    <source>
        <dbReference type="EMBL" id="KAH0574989.1"/>
    </source>
</evidence>
<organism evidence="1">
    <name type="scientific">Spironucleus salmonicida</name>
    <dbReference type="NCBI Taxonomy" id="348837"/>
    <lineage>
        <taxon>Eukaryota</taxon>
        <taxon>Metamonada</taxon>
        <taxon>Diplomonadida</taxon>
        <taxon>Hexamitidae</taxon>
        <taxon>Hexamitinae</taxon>
        <taxon>Spironucleus</taxon>
    </lineage>
</organism>
<reference evidence="1 2" key="1">
    <citation type="journal article" date="2014" name="PLoS Genet.">
        <title>The Genome of Spironucleus salmonicida Highlights a Fish Pathogen Adapted to Fluctuating Environments.</title>
        <authorList>
            <person name="Xu F."/>
            <person name="Jerlstrom-Hultqvist J."/>
            <person name="Einarsson E."/>
            <person name="Astvaldsson A."/>
            <person name="Svard S.G."/>
            <person name="Andersson J.O."/>
        </authorList>
    </citation>
    <scope>NUCLEOTIDE SEQUENCE</scope>
    <source>
        <strain evidence="2">ATCC 50377</strain>
    </source>
</reference>
<reference evidence="2" key="2">
    <citation type="submission" date="2020-12" db="EMBL/GenBank/DDBJ databases">
        <title>New Spironucleus salmonicida genome in near-complete chromosomes.</title>
        <authorList>
            <person name="Xu F."/>
            <person name="Kurt Z."/>
            <person name="Jimenez-Gonzalez A."/>
            <person name="Astvaldsson A."/>
            <person name="Andersson J.O."/>
            <person name="Svard S.G."/>
        </authorList>
    </citation>
    <scope>NUCLEOTIDE SEQUENCE</scope>
    <source>
        <strain evidence="2">ATCC 50377</strain>
    </source>
</reference>
<protein>
    <submittedName>
        <fullName evidence="1">Uncharacterized protein</fullName>
    </submittedName>
</protein>
<name>V6LMF9_9EUKA</name>
<sequence length="528" mass="61548">MKQKSKQLYAEQEMDEMLLSNKKSVDDALKFLGIDDIFNADNDDINMIDDDEFFSKQAVEEKYEKEEELQESEQINFHIAEPPQKVSPIILQIDQPNSSTLPKDAYNQLIKALNRLSESNIPETAQIFTKFQALDLYQPLLDFILSFDQNQNLTAVLAVFTYQLYVSLTRSNYNNMLKSFIQFQLSTPSLNMLEFLSFCTHWRCFPVEILINLLENQHLLQIMNSVRIASVQIQNDKLVKKVLKIIEKQTYVDIIDLVRVQILNDMLVQKQISLFKQSFLSILETEYQNIRKSATKQGLRVQCEYDYVNMDLQKFILSKNDKNATVEVINPVIYLNASLQEFNEQKISNSVLFSRFQNIISQENKTQFQNYFSLLFTHIQISPFTPIFVEIIKFLIVSAPNLNAVRGFFWDFQAKLGNKKSNQIAQISLLQGILVTAEQDQGKLENVIRGFDRKRIDMLKKDQIFWDICWMKILKEGVGNLNEAEIENFIKYGKQLQKNADDMGKIVGVVGQFEWQDRWNIVFSAWRG</sequence>
<dbReference type="EMBL" id="AUWU02000003">
    <property type="protein sequence ID" value="KAH0574989.1"/>
    <property type="molecule type" value="Genomic_DNA"/>
</dbReference>
<keyword evidence="3" id="KW-1185">Reference proteome</keyword>